<dbReference type="STRING" id="1453498.LG45_03675"/>
<evidence type="ECO:0000313" key="2">
    <source>
        <dbReference type="Proteomes" id="UP000029554"/>
    </source>
</evidence>
<dbReference type="EMBL" id="JRHH01000002">
    <property type="protein sequence ID" value="KGD68756.1"/>
    <property type="molecule type" value="Genomic_DNA"/>
</dbReference>
<dbReference type="AlphaFoldDB" id="A0A095SVQ7"/>
<gene>
    <name evidence="1" type="ORF">LG45_03675</name>
</gene>
<dbReference type="Proteomes" id="UP000029554">
    <property type="component" value="Unassembled WGS sequence"/>
</dbReference>
<reference evidence="1 2" key="1">
    <citation type="submission" date="2014-09" db="EMBL/GenBank/DDBJ databases">
        <title>Whole Genome Shotgun of Flavobacterium aquatile LMG 4008.</title>
        <authorList>
            <person name="Gale A.N."/>
            <person name="Pipes S.E."/>
            <person name="Newman J.D."/>
        </authorList>
    </citation>
    <scope>NUCLEOTIDE SEQUENCE [LARGE SCALE GENOMIC DNA]</scope>
    <source>
        <strain evidence="1 2">LMG 4008</strain>
    </source>
</reference>
<keyword evidence="2" id="KW-1185">Reference proteome</keyword>
<proteinExistence type="predicted"/>
<name>A0A095SVQ7_9FLAO</name>
<sequence>MSFYGQNDTISVIKHTDKDIIVDKDSKIVYRGIPNSLSIEVPNCKSFKASGEGLSLMSKNIYNLNAGSGLEAIITVDIVLKNNKKKIEKHLFKIKSLGNLVATLNYNDDSYIRLQKSKLDQAVLRVKFEDKNLQQDFISIRKFKIKIADRKEIEVLGNRIDSNAFKIINQYSRINDEITIYDIETQIHCGISALKLKPIVIKIL</sequence>
<organism evidence="1 2">
    <name type="scientific">Flavobacterium aquatile LMG 4008 = ATCC 11947</name>
    <dbReference type="NCBI Taxonomy" id="1453498"/>
    <lineage>
        <taxon>Bacteria</taxon>
        <taxon>Pseudomonadati</taxon>
        <taxon>Bacteroidota</taxon>
        <taxon>Flavobacteriia</taxon>
        <taxon>Flavobacteriales</taxon>
        <taxon>Flavobacteriaceae</taxon>
        <taxon>Flavobacterium</taxon>
    </lineage>
</organism>
<evidence type="ECO:0000313" key="1">
    <source>
        <dbReference type="EMBL" id="KGD68756.1"/>
    </source>
</evidence>
<protein>
    <submittedName>
        <fullName evidence="1">Uncharacterized protein</fullName>
    </submittedName>
</protein>
<accession>A0A095SVQ7</accession>
<dbReference type="eggNOG" id="ENOG5030U4D">
    <property type="taxonomic scope" value="Bacteria"/>
</dbReference>
<comment type="caution">
    <text evidence="1">The sequence shown here is derived from an EMBL/GenBank/DDBJ whole genome shotgun (WGS) entry which is preliminary data.</text>
</comment>